<dbReference type="OrthoDB" id="9800877at2"/>
<dbReference type="InterPro" id="IPR010921">
    <property type="entry name" value="Trp_repressor/repl_initiator"/>
</dbReference>
<dbReference type="SUPFAM" id="SSF48295">
    <property type="entry name" value="TrpR-like"/>
    <property type="match status" value="1"/>
</dbReference>
<dbReference type="AlphaFoldDB" id="A0A0F5Q1Q3"/>
<comment type="similarity">
    <text evidence="1">Belongs to the transposase 8 family.</text>
</comment>
<dbReference type="PANTHER" id="PTHR37936">
    <property type="entry name" value="TRANSPOSASE INSC FOR INSERTION ELEMENT IS2A-RELATED"/>
    <property type="match status" value="1"/>
</dbReference>
<evidence type="ECO:0000313" key="3">
    <source>
        <dbReference type="EMBL" id="SFD40014.1"/>
    </source>
</evidence>
<dbReference type="Proteomes" id="UP000182258">
    <property type="component" value="Unassembled WGS sequence"/>
</dbReference>
<dbReference type="PANTHER" id="PTHR37936:SF3">
    <property type="entry name" value="TRANSPOSASE INSC FOR INSERTION ELEMENT IS2A-RELATED"/>
    <property type="match status" value="1"/>
</dbReference>
<accession>A0A0F5Q1Q3</accession>
<reference evidence="3 5" key="2">
    <citation type="submission" date="2016-10" db="EMBL/GenBank/DDBJ databases">
        <authorList>
            <person name="de Groot N.N."/>
        </authorList>
    </citation>
    <scope>NUCLEOTIDE SEQUENCE [LARGE SCALE GENOMIC DNA]</scope>
    <source>
        <strain evidence="3 5">CGMCC 1.10210</strain>
    </source>
</reference>
<sequence>MSAHMPSDRSFQLLEVVPGRMESSPAVGRRRWPDETKARIVEETLAPNANVSAIARRYGMAPSQVFGWRRKAIANGQVGRREAPTGDGEAVGGVIEVVIAGATLRVGHEVGEAHLRRVLRAVRSA</sequence>
<dbReference type="Proteomes" id="UP000033519">
    <property type="component" value="Unassembled WGS sequence"/>
</dbReference>
<dbReference type="InterPro" id="IPR002514">
    <property type="entry name" value="Transposase_8"/>
</dbReference>
<gene>
    <name evidence="3" type="ORF">SAMN04488059_15214</name>
    <name evidence="2" type="ORF">WH91_05255</name>
</gene>
<dbReference type="STRING" id="728005.SAMN04488059_15214"/>
<organism evidence="3 5">
    <name type="scientific">Devosia psychrophila</name>
    <dbReference type="NCBI Taxonomy" id="728005"/>
    <lineage>
        <taxon>Bacteria</taxon>
        <taxon>Pseudomonadati</taxon>
        <taxon>Pseudomonadota</taxon>
        <taxon>Alphaproteobacteria</taxon>
        <taxon>Hyphomicrobiales</taxon>
        <taxon>Devosiaceae</taxon>
        <taxon>Devosia</taxon>
    </lineage>
</organism>
<dbReference type="Gene3D" id="1.10.10.10">
    <property type="entry name" value="Winged helix-like DNA-binding domain superfamily/Winged helix DNA-binding domain"/>
    <property type="match status" value="1"/>
</dbReference>
<protein>
    <submittedName>
        <fullName evidence="3">Transposase</fullName>
    </submittedName>
</protein>
<dbReference type="InterPro" id="IPR036388">
    <property type="entry name" value="WH-like_DNA-bd_sf"/>
</dbReference>
<evidence type="ECO:0000313" key="2">
    <source>
        <dbReference type="EMBL" id="KKC34014.1"/>
    </source>
</evidence>
<name>A0A0F5Q1Q3_9HYPH</name>
<evidence type="ECO:0000313" key="5">
    <source>
        <dbReference type="Proteomes" id="UP000182258"/>
    </source>
</evidence>
<reference evidence="2 4" key="1">
    <citation type="submission" date="2015-03" db="EMBL/GenBank/DDBJ databases">
        <authorList>
            <person name="Lepp D."/>
            <person name="Hassan Y.I."/>
            <person name="Li X.-Z."/>
            <person name="Zhou T."/>
        </authorList>
    </citation>
    <scope>NUCLEOTIDE SEQUENCE [LARGE SCALE GENOMIC DNA]</scope>
    <source>
        <strain evidence="2 4">Cr7-05</strain>
    </source>
</reference>
<dbReference type="EMBL" id="FOMB01000052">
    <property type="protein sequence ID" value="SFD40014.1"/>
    <property type="molecule type" value="Genomic_DNA"/>
</dbReference>
<dbReference type="GO" id="GO:0004803">
    <property type="term" value="F:transposase activity"/>
    <property type="evidence" value="ECO:0007669"/>
    <property type="project" value="InterPro"/>
</dbReference>
<dbReference type="EMBL" id="LAPV01000064">
    <property type="protein sequence ID" value="KKC34014.1"/>
    <property type="molecule type" value="Genomic_DNA"/>
</dbReference>
<dbReference type="PATRIC" id="fig|728005.3.peg.3465"/>
<evidence type="ECO:0000313" key="4">
    <source>
        <dbReference type="Proteomes" id="UP000033519"/>
    </source>
</evidence>
<dbReference type="GO" id="GO:0006313">
    <property type="term" value="P:DNA transposition"/>
    <property type="evidence" value="ECO:0007669"/>
    <property type="project" value="InterPro"/>
</dbReference>
<keyword evidence="4" id="KW-1185">Reference proteome</keyword>
<evidence type="ECO:0000256" key="1">
    <source>
        <dbReference type="ARBA" id="ARBA00009964"/>
    </source>
</evidence>
<proteinExistence type="inferred from homology"/>
<dbReference type="Pfam" id="PF01527">
    <property type="entry name" value="HTH_Tnp_1"/>
    <property type="match status" value="1"/>
</dbReference>
<dbReference type="GO" id="GO:0043565">
    <property type="term" value="F:sequence-specific DNA binding"/>
    <property type="evidence" value="ECO:0007669"/>
    <property type="project" value="InterPro"/>
</dbReference>